<dbReference type="PROSITE" id="PS50878">
    <property type="entry name" value="RT_POL"/>
    <property type="match status" value="1"/>
</dbReference>
<proteinExistence type="predicted"/>
<evidence type="ECO:0000313" key="9">
    <source>
        <dbReference type="Proteomes" id="UP000233837"/>
    </source>
</evidence>
<dbReference type="Gene3D" id="3.30.70.270">
    <property type="match status" value="2"/>
</dbReference>
<dbReference type="EMBL" id="KZ505605">
    <property type="protein sequence ID" value="PKU59077.1"/>
    <property type="molecule type" value="Genomic_DNA"/>
</dbReference>
<dbReference type="InterPro" id="IPR050951">
    <property type="entry name" value="Retrovirus_Pol_polyprotein"/>
</dbReference>
<keyword evidence="9" id="KW-1185">Reference proteome</keyword>
<dbReference type="SUPFAM" id="SSF56672">
    <property type="entry name" value="DNA/RNA polymerases"/>
    <property type="match status" value="1"/>
</dbReference>
<dbReference type="Pfam" id="PF17921">
    <property type="entry name" value="Integrase_H2C2"/>
    <property type="match status" value="1"/>
</dbReference>
<evidence type="ECO:0000256" key="1">
    <source>
        <dbReference type="ARBA" id="ARBA00022679"/>
    </source>
</evidence>
<evidence type="ECO:0000259" key="7">
    <source>
        <dbReference type="PROSITE" id="PS50878"/>
    </source>
</evidence>
<keyword evidence="1" id="KW-0808">Transferase</keyword>
<sequence length="498" mass="57940">MCVDSRAINKITVRYRFPIPRIDDLFNQLQGATIFSKLDLRSGYHQIRVREGDEWKTAFKVRDGLYEWLVMPFGMSNAPSRFMRLMNQFFQPLLSKFVIVYFDDILIYNPDLHTHLQHLEQVLQILKEQRLYCHPKKCQFMNSRIRFLGFILSAAGIEVDPDKIEAIVTWPVPCSFTEVRRFHGLTSFYRRFIANFSSIAAPLTELLKPSTFSWTPTAQDSFDELKKKMTATPVLRLPDFNKLFQVECDASNLGIGAVLSQEGQPIAYFSEKLNEVRQRYSTYDKEFYAIVRALHHWSHYLLCNEFILFTDHAALKFLEGQKKLRGRHATWSEFLAAFHFLLKHKAGKDNQVADALSRRYTLLQAVQSKMVGFDAIKELYHSDRDFGDIWGRCPQTPYQLFHIKDGFLFRHNRICIPACSLQLALISECHDGGMSGHFGRDKTLILTAERFYWPSIKKDVSRYTRSCQTCKRAKTSLTNVADLTPHYDLEDFFPTPGE</sequence>
<dbReference type="AlphaFoldDB" id="A0A2I0V6P6"/>
<accession>A0A2I0V6P6</accession>
<dbReference type="FunFam" id="3.10.20.370:FF:000001">
    <property type="entry name" value="Retrovirus-related Pol polyprotein from transposon 17.6-like protein"/>
    <property type="match status" value="1"/>
</dbReference>
<evidence type="ECO:0000256" key="2">
    <source>
        <dbReference type="ARBA" id="ARBA00022695"/>
    </source>
</evidence>
<gene>
    <name evidence="8" type="ORF">MA16_Dca028486</name>
</gene>
<dbReference type="InterPro" id="IPR041588">
    <property type="entry name" value="Integrase_H2C2"/>
</dbReference>
<dbReference type="InterPro" id="IPR043128">
    <property type="entry name" value="Rev_trsase/Diguanyl_cyclase"/>
</dbReference>
<dbReference type="GO" id="GO:0003824">
    <property type="term" value="F:catalytic activity"/>
    <property type="evidence" value="ECO:0007669"/>
    <property type="project" value="UniProtKB-KW"/>
</dbReference>
<organism evidence="8 9">
    <name type="scientific">Dendrobium catenatum</name>
    <dbReference type="NCBI Taxonomy" id="906689"/>
    <lineage>
        <taxon>Eukaryota</taxon>
        <taxon>Viridiplantae</taxon>
        <taxon>Streptophyta</taxon>
        <taxon>Embryophyta</taxon>
        <taxon>Tracheophyta</taxon>
        <taxon>Spermatophyta</taxon>
        <taxon>Magnoliopsida</taxon>
        <taxon>Liliopsida</taxon>
        <taxon>Asparagales</taxon>
        <taxon>Orchidaceae</taxon>
        <taxon>Epidendroideae</taxon>
        <taxon>Malaxideae</taxon>
        <taxon>Dendrobiinae</taxon>
        <taxon>Dendrobium</taxon>
    </lineage>
</organism>
<dbReference type="InterPro" id="IPR000477">
    <property type="entry name" value="RT_dom"/>
</dbReference>
<dbReference type="Gene3D" id="1.10.340.70">
    <property type="match status" value="1"/>
</dbReference>
<keyword evidence="3" id="KW-0540">Nuclease</keyword>
<protein>
    <submittedName>
        <fullName evidence="8">Putative mitochondrial protein</fullName>
    </submittedName>
</protein>
<dbReference type="FunFam" id="1.10.340.70:FF:000001">
    <property type="entry name" value="Retrovirus-related Pol polyprotein from transposon gypsy-like Protein"/>
    <property type="match status" value="1"/>
</dbReference>
<dbReference type="PANTHER" id="PTHR37984">
    <property type="entry name" value="PROTEIN CBG26694"/>
    <property type="match status" value="1"/>
</dbReference>
<evidence type="ECO:0000256" key="5">
    <source>
        <dbReference type="ARBA" id="ARBA00022801"/>
    </source>
</evidence>
<dbReference type="Pfam" id="PF17917">
    <property type="entry name" value="RT_RNaseH"/>
    <property type="match status" value="1"/>
</dbReference>
<dbReference type="PANTHER" id="PTHR37984:SF5">
    <property type="entry name" value="PROTEIN NYNRIN-LIKE"/>
    <property type="match status" value="1"/>
</dbReference>
<evidence type="ECO:0000313" key="8">
    <source>
        <dbReference type="EMBL" id="PKU59077.1"/>
    </source>
</evidence>
<evidence type="ECO:0000256" key="3">
    <source>
        <dbReference type="ARBA" id="ARBA00022722"/>
    </source>
</evidence>
<evidence type="ECO:0000256" key="6">
    <source>
        <dbReference type="ARBA" id="ARBA00022918"/>
    </source>
</evidence>
<dbReference type="FunFam" id="3.30.70.270:FF:000020">
    <property type="entry name" value="Transposon Tf2-6 polyprotein-like Protein"/>
    <property type="match status" value="1"/>
</dbReference>
<feature type="domain" description="Reverse transcriptase" evidence="7">
    <location>
        <begin position="1"/>
        <end position="152"/>
    </location>
</feature>
<keyword evidence="6" id="KW-0695">RNA-directed DNA polymerase</keyword>
<dbReference type="CDD" id="cd01647">
    <property type="entry name" value="RT_LTR"/>
    <property type="match status" value="1"/>
</dbReference>
<dbReference type="InterPro" id="IPR043502">
    <property type="entry name" value="DNA/RNA_pol_sf"/>
</dbReference>
<keyword evidence="4" id="KW-0255">Endonuclease</keyword>
<name>A0A2I0V6P6_9ASPA</name>
<reference evidence="8 9" key="1">
    <citation type="journal article" date="2016" name="Sci. Rep.">
        <title>The Dendrobium catenatum Lindl. genome sequence provides insights into polysaccharide synthase, floral development and adaptive evolution.</title>
        <authorList>
            <person name="Zhang G.Q."/>
            <person name="Xu Q."/>
            <person name="Bian C."/>
            <person name="Tsai W.C."/>
            <person name="Yeh C.M."/>
            <person name="Liu K.W."/>
            <person name="Yoshida K."/>
            <person name="Zhang L.S."/>
            <person name="Chang S.B."/>
            <person name="Chen F."/>
            <person name="Shi Y."/>
            <person name="Su Y.Y."/>
            <person name="Zhang Y.Q."/>
            <person name="Chen L.J."/>
            <person name="Yin Y."/>
            <person name="Lin M."/>
            <person name="Huang H."/>
            <person name="Deng H."/>
            <person name="Wang Z.W."/>
            <person name="Zhu S.L."/>
            <person name="Zhao X."/>
            <person name="Deng C."/>
            <person name="Niu S.C."/>
            <person name="Huang J."/>
            <person name="Wang M."/>
            <person name="Liu G.H."/>
            <person name="Yang H.J."/>
            <person name="Xiao X.J."/>
            <person name="Hsiao Y.Y."/>
            <person name="Wu W.L."/>
            <person name="Chen Y.Y."/>
            <person name="Mitsuda N."/>
            <person name="Ohme-Takagi M."/>
            <person name="Luo Y.B."/>
            <person name="Van de Peer Y."/>
            <person name="Liu Z.J."/>
        </authorList>
    </citation>
    <scope>NUCLEOTIDE SEQUENCE [LARGE SCALE GENOMIC DNA]</scope>
    <source>
        <tissue evidence="8">The whole plant</tissue>
    </source>
</reference>
<keyword evidence="2" id="KW-0548">Nucleotidyltransferase</keyword>
<dbReference type="Pfam" id="PF00078">
    <property type="entry name" value="RVT_1"/>
    <property type="match status" value="1"/>
</dbReference>
<dbReference type="InterPro" id="IPR041373">
    <property type="entry name" value="RT_RNaseH"/>
</dbReference>
<evidence type="ECO:0000256" key="4">
    <source>
        <dbReference type="ARBA" id="ARBA00022759"/>
    </source>
</evidence>
<reference evidence="8 9" key="2">
    <citation type="journal article" date="2017" name="Nature">
        <title>The Apostasia genome and the evolution of orchids.</title>
        <authorList>
            <person name="Zhang G.Q."/>
            <person name="Liu K.W."/>
            <person name="Li Z."/>
            <person name="Lohaus R."/>
            <person name="Hsiao Y.Y."/>
            <person name="Niu S.C."/>
            <person name="Wang J.Y."/>
            <person name="Lin Y.C."/>
            <person name="Xu Q."/>
            <person name="Chen L.J."/>
            <person name="Yoshida K."/>
            <person name="Fujiwara S."/>
            <person name="Wang Z.W."/>
            <person name="Zhang Y.Q."/>
            <person name="Mitsuda N."/>
            <person name="Wang M."/>
            <person name="Liu G.H."/>
            <person name="Pecoraro L."/>
            <person name="Huang H.X."/>
            <person name="Xiao X.J."/>
            <person name="Lin M."/>
            <person name="Wu X.Y."/>
            <person name="Wu W.L."/>
            <person name="Chen Y.Y."/>
            <person name="Chang S.B."/>
            <person name="Sakamoto S."/>
            <person name="Ohme-Takagi M."/>
            <person name="Yagi M."/>
            <person name="Zeng S.J."/>
            <person name="Shen C.Y."/>
            <person name="Yeh C.M."/>
            <person name="Luo Y.B."/>
            <person name="Tsai W.C."/>
            <person name="Van de Peer Y."/>
            <person name="Liu Z.J."/>
        </authorList>
    </citation>
    <scope>NUCLEOTIDE SEQUENCE [LARGE SCALE GENOMIC DNA]</scope>
    <source>
        <tissue evidence="8">The whole plant</tissue>
    </source>
</reference>
<dbReference type="CDD" id="cd09274">
    <property type="entry name" value="RNase_HI_RT_Ty3"/>
    <property type="match status" value="1"/>
</dbReference>
<keyword evidence="5" id="KW-0378">Hydrolase</keyword>
<dbReference type="Proteomes" id="UP000233837">
    <property type="component" value="Unassembled WGS sequence"/>
</dbReference>
<dbReference type="Gene3D" id="3.10.10.10">
    <property type="entry name" value="HIV Type 1 Reverse Transcriptase, subunit A, domain 1"/>
    <property type="match status" value="1"/>
</dbReference>